<accession>A0A2D2LY12</accession>
<sequence>MIFKIFNRGRSRGEGPINYLLGEKFLSDGIIREGATVLSGDAYLSQELINSSNFAKRYTAGVLSFEERPDQVTAEVKQQIMQDFERVMFPGMQPDRYYILWVEHTDKAHPQTKAPRLELNFLIATTELYTGKRLQPYYHVQDAKYFRAWQTLANARFEFTDPDDPVHFRHTNLFESNQSPKKNHEKIKTRIATYLEKKLAAGMINHRDDVIAELEQMGDEQIKVTRRSEKFISVVSKDSQKPIRLKGFLFEKDFSYQDYLLRLQNNPDDHALHKKIETIASKQQRVDQARETFNHIYAHKRELNIKKYQIPAEELAWVDQHYCPYDRAHHDNNGINHQLKNDLENTRANKMEVTVQVDMSPKATDTLSYEPTLEEMALANAKRKAKQKEEEKLKLQRQLEDERLQAYMQQQQERQRRQEVEAKRLMPIYDEIKSALRYCYSINKYGYELGLKPLKDLIENNFMKTLAQRESDFFDTVRLSVGRFASTFHVTRDGRVGVDFSLYSNINQFKYFYSSDLFEIKADRLYVKQTDTYYELSKFKREERALIEESIANSQQNKLAVWSNPEGLEDALITYQADLKTLPGHNLDHDRFDKKDTSDSRLDNDTSSTPRWDDEGPGF</sequence>
<evidence type="ECO:0000256" key="2">
    <source>
        <dbReference type="SAM" id="MobiDB-lite"/>
    </source>
</evidence>
<evidence type="ECO:0000313" key="3">
    <source>
        <dbReference type="EMBL" id="ATR79919.1"/>
    </source>
</evidence>
<dbReference type="EMBL" id="CP024445">
    <property type="protein sequence ID" value="ATR79919.1"/>
    <property type="molecule type" value="Genomic_DNA"/>
</dbReference>
<evidence type="ECO:0000313" key="4">
    <source>
        <dbReference type="Proteomes" id="UP000229340"/>
    </source>
</evidence>
<geneLocation type="plasmid" evidence="4">
    <name>pnp7-2</name>
</geneLocation>
<evidence type="ECO:0000256" key="1">
    <source>
        <dbReference type="SAM" id="Coils"/>
    </source>
</evidence>
<name>A0A2D2LY12_FAUOS</name>
<organism evidence="3 4">
    <name type="scientific">Faucicola osloensis</name>
    <name type="common">Moraxella osloensis</name>
    <dbReference type="NCBI Taxonomy" id="34062"/>
    <lineage>
        <taxon>Bacteria</taxon>
        <taxon>Pseudomonadati</taxon>
        <taxon>Pseudomonadota</taxon>
        <taxon>Gammaproteobacteria</taxon>
        <taxon>Moraxellales</taxon>
        <taxon>Moraxellaceae</taxon>
        <taxon>Faucicola</taxon>
    </lineage>
</organism>
<dbReference type="AlphaFoldDB" id="A0A2D2LY12"/>
<keyword evidence="3" id="KW-0614">Plasmid</keyword>
<gene>
    <name evidence="3" type="ORF">NP7_11245</name>
</gene>
<feature type="compositionally biased region" description="Basic and acidic residues" evidence="2">
    <location>
        <begin position="588"/>
        <end position="604"/>
    </location>
</feature>
<feature type="region of interest" description="Disordered" evidence="2">
    <location>
        <begin position="588"/>
        <end position="619"/>
    </location>
</feature>
<proteinExistence type="predicted"/>
<dbReference type="Proteomes" id="UP000229340">
    <property type="component" value="Plasmid pNP7-2"/>
</dbReference>
<keyword evidence="1" id="KW-0175">Coiled coil</keyword>
<protein>
    <recommendedName>
        <fullName evidence="5">Mobilization protein</fullName>
    </recommendedName>
</protein>
<reference evidence="4" key="1">
    <citation type="submission" date="2017-10" db="EMBL/GenBank/DDBJ databases">
        <title>Complete genome sequence of Moraxella osloensis NP7 isolated from human skin.</title>
        <authorList>
            <person name="Lee K."/>
            <person name="Lim J.Y."/>
            <person name="Hwang I."/>
        </authorList>
    </citation>
    <scope>NUCLEOTIDE SEQUENCE [LARGE SCALE GENOMIC DNA]</scope>
    <source>
        <strain evidence="4">NP7</strain>
        <plasmid evidence="4">pnp7-2</plasmid>
    </source>
</reference>
<dbReference type="RefSeq" id="WP_100271243.1">
    <property type="nucleotide sequence ID" value="NZ_CP024445.1"/>
</dbReference>
<feature type="coiled-coil region" evidence="1">
    <location>
        <begin position="336"/>
        <end position="405"/>
    </location>
</feature>
<evidence type="ECO:0008006" key="5">
    <source>
        <dbReference type="Google" id="ProtNLM"/>
    </source>
</evidence>